<reference evidence="1" key="1">
    <citation type="submission" date="2020-05" db="EMBL/GenBank/DDBJ databases">
        <authorList>
            <person name="Chiriac C."/>
            <person name="Salcher M."/>
            <person name="Ghai R."/>
            <person name="Kavagutti S V."/>
        </authorList>
    </citation>
    <scope>NUCLEOTIDE SEQUENCE</scope>
</reference>
<dbReference type="EMBL" id="CAFBQW010000055">
    <property type="protein sequence ID" value="CAB5065052.1"/>
    <property type="molecule type" value="Genomic_DNA"/>
</dbReference>
<dbReference type="Gene3D" id="3.30.530.20">
    <property type="match status" value="1"/>
</dbReference>
<dbReference type="SUPFAM" id="SSF55961">
    <property type="entry name" value="Bet v1-like"/>
    <property type="match status" value="1"/>
</dbReference>
<proteinExistence type="predicted"/>
<dbReference type="EMBL" id="CAFAAQ010000013">
    <property type="protein sequence ID" value="CAB4796516.1"/>
    <property type="molecule type" value="Genomic_DNA"/>
</dbReference>
<name>A0A6J6Q7R9_9ZZZZ</name>
<dbReference type="InterPro" id="IPR023393">
    <property type="entry name" value="START-like_dom_sf"/>
</dbReference>
<dbReference type="EMBL" id="CAEZXS010000134">
    <property type="protein sequence ID" value="CAB4704848.1"/>
    <property type="molecule type" value="Genomic_DNA"/>
</dbReference>
<dbReference type="Pfam" id="PF10604">
    <property type="entry name" value="Polyketide_cyc2"/>
    <property type="match status" value="1"/>
</dbReference>
<gene>
    <name evidence="1" type="ORF">UFOPK2582_01120</name>
    <name evidence="2" type="ORF">UFOPK3046_00276</name>
    <name evidence="3" type="ORF">UFOPK3914_00780</name>
    <name evidence="4" type="ORF">UFOPK4173_00213</name>
    <name evidence="5" type="ORF">UFOPK4354_00658</name>
</gene>
<accession>A0A6J6Q7R9</accession>
<dbReference type="AlphaFoldDB" id="A0A6J6Q7R9"/>
<dbReference type="EMBL" id="CAFBOG010000056">
    <property type="protein sequence ID" value="CAB4976726.1"/>
    <property type="molecule type" value="Genomic_DNA"/>
</dbReference>
<evidence type="ECO:0000313" key="3">
    <source>
        <dbReference type="EMBL" id="CAB4976726.1"/>
    </source>
</evidence>
<evidence type="ECO:0000313" key="2">
    <source>
        <dbReference type="EMBL" id="CAB4796516.1"/>
    </source>
</evidence>
<protein>
    <submittedName>
        <fullName evidence="1">Unannotated protein</fullName>
    </submittedName>
</protein>
<evidence type="ECO:0000313" key="5">
    <source>
        <dbReference type="EMBL" id="CAB5065052.1"/>
    </source>
</evidence>
<evidence type="ECO:0000313" key="1">
    <source>
        <dbReference type="EMBL" id="CAB4704848.1"/>
    </source>
</evidence>
<dbReference type="InterPro" id="IPR019587">
    <property type="entry name" value="Polyketide_cyclase/dehydratase"/>
</dbReference>
<sequence>MSVNNKQVSATRVIAADAQRIFDVVADPTLHHVIDGSGSVQGAKGGSRKLGLGDKFSTNMRIVVPYRISNKVVEYAEGRLIAWAHAGGWRWRYELEPITEGADAGSTLVTETFDWSTSKFGAYVEITKSPAKNLKSMESTLARLDAFVENTSSPL</sequence>
<organism evidence="1">
    <name type="scientific">freshwater metagenome</name>
    <dbReference type="NCBI Taxonomy" id="449393"/>
    <lineage>
        <taxon>unclassified sequences</taxon>
        <taxon>metagenomes</taxon>
        <taxon>ecological metagenomes</taxon>
    </lineage>
</organism>
<evidence type="ECO:0000313" key="4">
    <source>
        <dbReference type="EMBL" id="CAB5025914.1"/>
    </source>
</evidence>
<dbReference type="EMBL" id="CAFBPW010000012">
    <property type="protein sequence ID" value="CAB5025914.1"/>
    <property type="molecule type" value="Genomic_DNA"/>
</dbReference>